<reference evidence="2" key="1">
    <citation type="journal article" date="2019" name="Int. J. Syst. Evol. Microbiol.">
        <title>The Global Catalogue of Microorganisms (GCM) 10K type strain sequencing project: providing services to taxonomists for standard genome sequencing and annotation.</title>
        <authorList>
            <consortium name="The Broad Institute Genomics Platform"/>
            <consortium name="The Broad Institute Genome Sequencing Center for Infectious Disease"/>
            <person name="Wu L."/>
            <person name="Ma J."/>
        </authorList>
    </citation>
    <scope>NUCLEOTIDE SEQUENCE [LARGE SCALE GENOMIC DNA]</scope>
    <source>
        <strain evidence="2">KCTC 32041</strain>
    </source>
</reference>
<dbReference type="Proteomes" id="UP000600877">
    <property type="component" value="Unassembled WGS sequence"/>
</dbReference>
<keyword evidence="2" id="KW-1185">Reference proteome</keyword>
<evidence type="ECO:0000313" key="1">
    <source>
        <dbReference type="EMBL" id="GGX98280.1"/>
    </source>
</evidence>
<proteinExistence type="predicted"/>
<comment type="caution">
    <text evidence="1">The sequence shown here is derived from an EMBL/GenBank/DDBJ whole genome shotgun (WGS) entry which is preliminary data.</text>
</comment>
<evidence type="ECO:0008006" key="3">
    <source>
        <dbReference type="Google" id="ProtNLM"/>
    </source>
</evidence>
<organism evidence="1 2">
    <name type="scientific">Vogesella alkaliphila</name>
    <dbReference type="NCBI Taxonomy" id="1193621"/>
    <lineage>
        <taxon>Bacteria</taxon>
        <taxon>Pseudomonadati</taxon>
        <taxon>Pseudomonadota</taxon>
        <taxon>Betaproteobacteria</taxon>
        <taxon>Neisseriales</taxon>
        <taxon>Chromobacteriaceae</taxon>
        <taxon>Vogesella</taxon>
    </lineage>
</organism>
<name>A0ABQ2YX62_9NEIS</name>
<gene>
    <name evidence="1" type="ORF">GCM10011290_27770</name>
</gene>
<sequence>MNVLTLVMAIDLAEAVEFADLMRASGEHAREQGARQTLAAAETLLRELHAALTGNRTPLQPDQRAQADSLLPTLLELARRLDASQPQQALFAMVLAQALAASLLHQAKQVLQQEAARSGFFSSNKSKIDACADCLACAIEVLRSHALGYSNLPHGFWQDCHRLYRYLLDGGWENKIAAGKHDTLGALYRQLLLLGVAASNRLDPVRIECLVQLVREGGKHALLLPLASAVDANGFIVDLERDAAPRHSSIRGKPGPEHAQLLLGVHRVLQSWEEKSQTTPQLDAAAQLEQQLILKLRQELVYPPQRRYLRLHSKNEEFVQLHATLDHCWQALQAASDNTPPVAHMQVCNMSASGYLLRGQLPTMPLRSGELVLIRRPGRDPFLGVVRWINRQSPCGDTECGIEIVGKNPEAIQVKPVVTHATEPAQNAIRLAANARLNPQDVLVMYGKPYQALRQFEIHQPQGVLPVKATRLLLQTAYYQLINVRAERH</sequence>
<protein>
    <recommendedName>
        <fullName evidence="3">PilZ domain-containing protein</fullName>
    </recommendedName>
</protein>
<evidence type="ECO:0000313" key="2">
    <source>
        <dbReference type="Proteomes" id="UP000600877"/>
    </source>
</evidence>
<accession>A0ABQ2YX62</accession>
<dbReference type="EMBL" id="BMYW01000011">
    <property type="protein sequence ID" value="GGX98280.1"/>
    <property type="molecule type" value="Genomic_DNA"/>
</dbReference>